<evidence type="ECO:0000313" key="2">
    <source>
        <dbReference type="Proteomes" id="UP000316500"/>
    </source>
</evidence>
<name>A0A558GXF8_PAENT</name>
<reference evidence="1 2" key="1">
    <citation type="submission" date="2019-07" db="EMBL/GenBank/DDBJ databases">
        <title>Diversity of Bacteria from Kongsfjorden, Arctic.</title>
        <authorList>
            <person name="Yu Y."/>
        </authorList>
    </citation>
    <scope>NUCLEOTIDE SEQUENCE [LARGE SCALE GENOMIC DNA]</scope>
    <source>
        <strain evidence="1 2">SM1928</strain>
    </source>
</reference>
<dbReference type="AlphaFoldDB" id="A0A558GXF8"/>
<accession>A0A558GXF8</accession>
<sequence length="88" mass="9662">MDYVLTLALQVYEDGLCACGQPTILAHHKQNDGWYDAEKVQCHSCAARERATAGSGSDRYVPEPGEKVYTIYTRPGTKPLLTVEGKTS</sequence>
<protein>
    <submittedName>
        <fullName evidence="1">Uncharacterized protein</fullName>
    </submittedName>
</protein>
<proteinExistence type="predicted"/>
<organism evidence="1 2">
    <name type="scientific">Paenarthrobacter nitroguajacolicus</name>
    <name type="common">Arthrobacter nitroguajacolicus</name>
    <dbReference type="NCBI Taxonomy" id="211146"/>
    <lineage>
        <taxon>Bacteria</taxon>
        <taxon>Bacillati</taxon>
        <taxon>Actinomycetota</taxon>
        <taxon>Actinomycetes</taxon>
        <taxon>Micrococcales</taxon>
        <taxon>Micrococcaceae</taxon>
        <taxon>Paenarthrobacter</taxon>
    </lineage>
</organism>
<gene>
    <name evidence="1" type="ORF">FQP90_13605</name>
</gene>
<comment type="caution">
    <text evidence="1">The sequence shown here is derived from an EMBL/GenBank/DDBJ whole genome shotgun (WGS) entry which is preliminary data.</text>
</comment>
<evidence type="ECO:0000313" key="1">
    <source>
        <dbReference type="EMBL" id="TVU61571.1"/>
    </source>
</evidence>
<dbReference type="EMBL" id="VNFK01000010">
    <property type="protein sequence ID" value="TVU61571.1"/>
    <property type="molecule type" value="Genomic_DNA"/>
</dbReference>
<dbReference type="Proteomes" id="UP000316500">
    <property type="component" value="Unassembled WGS sequence"/>
</dbReference>
<dbReference type="OrthoDB" id="4243978at2"/>
<dbReference type="RefSeq" id="WP_144651353.1">
    <property type="nucleotide sequence ID" value="NZ_VNFK01000010.1"/>
</dbReference>